<feature type="transmembrane region" description="Helical" evidence="7">
    <location>
        <begin position="24"/>
        <end position="43"/>
    </location>
</feature>
<dbReference type="InterPro" id="IPR011527">
    <property type="entry name" value="ABC1_TM_dom"/>
</dbReference>
<feature type="transmembrane region" description="Helical" evidence="7">
    <location>
        <begin position="145"/>
        <end position="162"/>
    </location>
</feature>
<evidence type="ECO:0000259" key="8">
    <source>
        <dbReference type="PROSITE" id="PS50893"/>
    </source>
</evidence>
<dbReference type="OrthoDB" id="9806127at2"/>
<gene>
    <name evidence="10" type="ORF">836</name>
</gene>
<dbReference type="GO" id="GO:0005886">
    <property type="term" value="C:plasma membrane"/>
    <property type="evidence" value="ECO:0007669"/>
    <property type="project" value="UniProtKB-SubCell"/>
</dbReference>
<feature type="transmembrane region" description="Helical" evidence="7">
    <location>
        <begin position="63"/>
        <end position="83"/>
    </location>
</feature>
<dbReference type="SUPFAM" id="SSF52540">
    <property type="entry name" value="P-loop containing nucleoside triphosphate hydrolases"/>
    <property type="match status" value="1"/>
</dbReference>
<feature type="domain" description="ABC transporter" evidence="8">
    <location>
        <begin position="340"/>
        <end position="570"/>
    </location>
</feature>
<dbReference type="Gene3D" id="3.40.50.300">
    <property type="entry name" value="P-loop containing nucleotide triphosphate hydrolases"/>
    <property type="match status" value="1"/>
</dbReference>
<keyword evidence="2 7" id="KW-0812">Transmembrane</keyword>
<dbReference type="RefSeq" id="WP_046496162.1">
    <property type="nucleotide sequence ID" value="NZ_CGIH01000012.1"/>
</dbReference>
<dbReference type="PANTHER" id="PTHR43394">
    <property type="entry name" value="ATP-DEPENDENT PERMEASE MDL1, MITOCHONDRIAL"/>
    <property type="match status" value="1"/>
</dbReference>
<reference evidence="10 11" key="1">
    <citation type="submission" date="2015-03" db="EMBL/GenBank/DDBJ databases">
        <authorList>
            <person name="Murphy D."/>
        </authorList>
    </citation>
    <scope>NUCLEOTIDE SEQUENCE [LARGE SCALE GENOMIC DNA]</scope>
    <source>
        <strain evidence="10 11">OL-4</strain>
    </source>
</reference>
<proteinExistence type="predicted"/>
<name>A0A0E3W2V6_9FIRM</name>
<dbReference type="SMART" id="SM00382">
    <property type="entry name" value="AAA"/>
    <property type="match status" value="1"/>
</dbReference>
<dbReference type="PROSITE" id="PS00211">
    <property type="entry name" value="ABC_TRANSPORTER_1"/>
    <property type="match status" value="1"/>
</dbReference>
<evidence type="ECO:0000313" key="11">
    <source>
        <dbReference type="Proteomes" id="UP000045545"/>
    </source>
</evidence>
<dbReference type="PANTHER" id="PTHR43394:SF1">
    <property type="entry name" value="ATP-BINDING CASSETTE SUB-FAMILY B MEMBER 10, MITOCHONDRIAL"/>
    <property type="match status" value="1"/>
</dbReference>
<dbReference type="CDD" id="cd03228">
    <property type="entry name" value="ABCC_MRP_Like"/>
    <property type="match status" value="1"/>
</dbReference>
<dbReference type="SUPFAM" id="SSF90123">
    <property type="entry name" value="ABC transporter transmembrane region"/>
    <property type="match status" value="1"/>
</dbReference>
<evidence type="ECO:0000313" key="10">
    <source>
        <dbReference type="EMBL" id="CFX23981.1"/>
    </source>
</evidence>
<dbReference type="InterPro" id="IPR003439">
    <property type="entry name" value="ABC_transporter-like_ATP-bd"/>
</dbReference>
<dbReference type="InterPro" id="IPR003593">
    <property type="entry name" value="AAA+_ATPase"/>
</dbReference>
<keyword evidence="6 7" id="KW-0472">Membrane</keyword>
<feature type="transmembrane region" description="Helical" evidence="7">
    <location>
        <begin position="168"/>
        <end position="188"/>
    </location>
</feature>
<dbReference type="Gene3D" id="1.20.1560.10">
    <property type="entry name" value="ABC transporter type 1, transmembrane domain"/>
    <property type="match status" value="1"/>
</dbReference>
<dbReference type="InterPro" id="IPR039421">
    <property type="entry name" value="Type_1_exporter"/>
</dbReference>
<evidence type="ECO:0000256" key="1">
    <source>
        <dbReference type="ARBA" id="ARBA00004651"/>
    </source>
</evidence>
<protein>
    <submittedName>
        <fullName evidence="10">ABC transporter type 1, transmembrane domain</fullName>
    </submittedName>
</protein>
<keyword evidence="5 7" id="KW-1133">Transmembrane helix</keyword>
<organism evidence="10 11">
    <name type="scientific">Syntrophomonas zehnderi OL-4</name>
    <dbReference type="NCBI Taxonomy" id="690567"/>
    <lineage>
        <taxon>Bacteria</taxon>
        <taxon>Bacillati</taxon>
        <taxon>Bacillota</taxon>
        <taxon>Clostridia</taxon>
        <taxon>Eubacteriales</taxon>
        <taxon>Syntrophomonadaceae</taxon>
        <taxon>Syntrophomonas</taxon>
    </lineage>
</organism>
<evidence type="ECO:0000256" key="3">
    <source>
        <dbReference type="ARBA" id="ARBA00022741"/>
    </source>
</evidence>
<evidence type="ECO:0000256" key="5">
    <source>
        <dbReference type="ARBA" id="ARBA00022989"/>
    </source>
</evidence>
<dbReference type="InterPro" id="IPR027417">
    <property type="entry name" value="P-loop_NTPase"/>
</dbReference>
<feature type="domain" description="ABC transmembrane type-1" evidence="9">
    <location>
        <begin position="27"/>
        <end position="309"/>
    </location>
</feature>
<dbReference type="Pfam" id="PF00005">
    <property type="entry name" value="ABC_tran"/>
    <property type="match status" value="1"/>
</dbReference>
<evidence type="ECO:0000256" key="2">
    <source>
        <dbReference type="ARBA" id="ARBA00022692"/>
    </source>
</evidence>
<dbReference type="GO" id="GO:0005524">
    <property type="term" value="F:ATP binding"/>
    <property type="evidence" value="ECO:0007669"/>
    <property type="project" value="UniProtKB-KW"/>
</dbReference>
<sequence>MKQMKIEPLTRPDKIINYWKKEKTAVAFIIIFGIGYNTSAILGPIYQGKLIDALLRGDSLNEIAVLAVTFVLLIAAIQLTRYLKRFYTRRFANSTSATMRLMIYNNIMNKGFVDLQHENTGDLMTRALADVDLCVDGMRKFTTELFDTGVLMSAYFLTMLYYDVQITVIGALFIPVAMVIAEKLKNLIYQFSIDYRTKSSEITGMTYDFIDNAMLYRINGLEIKTQEKYDLELEDLQNKAIKASIFENSMQPIYNVVAMLGVIMVIYWGGSKVIAGSWTVGIFSTYMILFAALAAKVSNAAKLFNSVQKSRISWQRIKPYLTEYKTKNTALNIKKNHTTLNIENLTFAYPDAKENVIQNITMTAQQGEIIGITGAIASGKTTLGLALLGLYPYMGSIRLDNQELMDYSEYERSQMIAYLGHNPQLLSDTIYNNITLGSNEDITAVLRDVCFDTDLAAMPDGADTLVGNGGIRLSGGQQARIALARTLLNKRKIIILDDPFSAVDMQTEEKIITNLKEHYQDCLILLISHRLAIFSHIHRILFLHPDRTVEYGTHQELMEKSEIYAEIYNLQQLAGENNE</sequence>
<evidence type="ECO:0000256" key="4">
    <source>
        <dbReference type="ARBA" id="ARBA00022840"/>
    </source>
</evidence>
<dbReference type="EMBL" id="CGIH01000012">
    <property type="protein sequence ID" value="CFX23981.1"/>
    <property type="molecule type" value="Genomic_DNA"/>
</dbReference>
<comment type="subcellular location">
    <subcellularLocation>
        <location evidence="1">Cell membrane</location>
        <topology evidence="1">Multi-pass membrane protein</topology>
    </subcellularLocation>
</comment>
<evidence type="ECO:0000256" key="7">
    <source>
        <dbReference type="SAM" id="Phobius"/>
    </source>
</evidence>
<dbReference type="PROSITE" id="PS50929">
    <property type="entry name" value="ABC_TM1F"/>
    <property type="match status" value="1"/>
</dbReference>
<dbReference type="AlphaFoldDB" id="A0A0E3W2V6"/>
<dbReference type="InterPro" id="IPR036640">
    <property type="entry name" value="ABC1_TM_sf"/>
</dbReference>
<keyword evidence="4" id="KW-0067">ATP-binding</keyword>
<accession>A0A0E3W2V6</accession>
<evidence type="ECO:0000259" key="9">
    <source>
        <dbReference type="PROSITE" id="PS50929"/>
    </source>
</evidence>
<dbReference type="GO" id="GO:0016887">
    <property type="term" value="F:ATP hydrolysis activity"/>
    <property type="evidence" value="ECO:0007669"/>
    <property type="project" value="InterPro"/>
</dbReference>
<dbReference type="Pfam" id="PF00664">
    <property type="entry name" value="ABC_membrane"/>
    <property type="match status" value="1"/>
</dbReference>
<dbReference type="CDD" id="cd07346">
    <property type="entry name" value="ABC_6TM_exporters"/>
    <property type="match status" value="1"/>
</dbReference>
<dbReference type="InterPro" id="IPR017871">
    <property type="entry name" value="ABC_transporter-like_CS"/>
</dbReference>
<dbReference type="STRING" id="690567.836"/>
<evidence type="ECO:0000256" key="6">
    <source>
        <dbReference type="ARBA" id="ARBA00023136"/>
    </source>
</evidence>
<feature type="transmembrane region" description="Helical" evidence="7">
    <location>
        <begin position="275"/>
        <end position="295"/>
    </location>
</feature>
<dbReference type="Proteomes" id="UP000045545">
    <property type="component" value="Unassembled WGS sequence"/>
</dbReference>
<dbReference type="PROSITE" id="PS50893">
    <property type="entry name" value="ABC_TRANSPORTER_2"/>
    <property type="match status" value="1"/>
</dbReference>
<keyword evidence="3" id="KW-0547">Nucleotide-binding</keyword>
<feature type="transmembrane region" description="Helical" evidence="7">
    <location>
        <begin position="252"/>
        <end position="269"/>
    </location>
</feature>
<dbReference type="GO" id="GO:0015421">
    <property type="term" value="F:ABC-type oligopeptide transporter activity"/>
    <property type="evidence" value="ECO:0007669"/>
    <property type="project" value="TreeGrafter"/>
</dbReference>
<keyword evidence="11" id="KW-1185">Reference proteome</keyword>